<gene>
    <name evidence="1" type="ORF">BLNAU_12791</name>
</gene>
<name>A0ABQ9XLH8_9EUKA</name>
<evidence type="ECO:0000313" key="2">
    <source>
        <dbReference type="Proteomes" id="UP001281761"/>
    </source>
</evidence>
<comment type="caution">
    <text evidence="1">The sequence shown here is derived from an EMBL/GenBank/DDBJ whole genome shotgun (WGS) entry which is preliminary data.</text>
</comment>
<dbReference type="Proteomes" id="UP001281761">
    <property type="component" value="Unassembled WGS sequence"/>
</dbReference>
<keyword evidence="2" id="KW-1185">Reference proteome</keyword>
<dbReference type="EMBL" id="JARBJD010000106">
    <property type="protein sequence ID" value="KAK2952232.1"/>
    <property type="molecule type" value="Genomic_DNA"/>
</dbReference>
<sequence length="72" mass="7792">MGSDISPEALISFLIALSGVIPREYEQSLESSGLFRALNARSVPSTKSLDGYLRTVESFGNPRKLANISFSV</sequence>
<accession>A0ABQ9XLH8</accession>
<protein>
    <submittedName>
        <fullName evidence="1">Uncharacterized protein</fullName>
    </submittedName>
</protein>
<reference evidence="1 2" key="1">
    <citation type="journal article" date="2022" name="bioRxiv">
        <title>Genomics of Preaxostyla Flagellates Illuminates Evolutionary Transitions and the Path Towards Mitochondrial Loss.</title>
        <authorList>
            <person name="Novak L.V.F."/>
            <person name="Treitli S.C."/>
            <person name="Pyrih J."/>
            <person name="Halakuc P."/>
            <person name="Pipaliya S.V."/>
            <person name="Vacek V."/>
            <person name="Brzon O."/>
            <person name="Soukal P."/>
            <person name="Eme L."/>
            <person name="Dacks J.B."/>
            <person name="Karnkowska A."/>
            <person name="Elias M."/>
            <person name="Hampl V."/>
        </authorList>
    </citation>
    <scope>NUCLEOTIDE SEQUENCE [LARGE SCALE GENOMIC DNA]</scope>
    <source>
        <strain evidence="1">NAU3</strain>
        <tissue evidence="1">Gut</tissue>
    </source>
</reference>
<organism evidence="1 2">
    <name type="scientific">Blattamonas nauphoetae</name>
    <dbReference type="NCBI Taxonomy" id="2049346"/>
    <lineage>
        <taxon>Eukaryota</taxon>
        <taxon>Metamonada</taxon>
        <taxon>Preaxostyla</taxon>
        <taxon>Oxymonadida</taxon>
        <taxon>Blattamonas</taxon>
    </lineage>
</organism>
<evidence type="ECO:0000313" key="1">
    <source>
        <dbReference type="EMBL" id="KAK2952232.1"/>
    </source>
</evidence>
<proteinExistence type="predicted"/>